<dbReference type="EMBL" id="JAVRHP010000174">
    <property type="protein sequence ID" value="MDT0651753.1"/>
    <property type="molecule type" value="Genomic_DNA"/>
</dbReference>
<gene>
    <name evidence="1" type="ORF">RM529_16530</name>
</gene>
<comment type="caution">
    <text evidence="1">The sequence shown here is derived from an EMBL/GenBank/DDBJ whole genome shotgun (WGS) entry which is preliminary data.</text>
</comment>
<keyword evidence="2" id="KW-1185">Reference proteome</keyword>
<evidence type="ECO:0008006" key="3">
    <source>
        <dbReference type="Google" id="ProtNLM"/>
    </source>
</evidence>
<dbReference type="Proteomes" id="UP001248819">
    <property type="component" value="Unassembled WGS sequence"/>
</dbReference>
<protein>
    <recommendedName>
        <fullName evidence="3">Maturase K</fullName>
    </recommendedName>
</protein>
<accession>A0ABU3CZF8</accession>
<name>A0ABU3CZF8_9FLAO</name>
<evidence type="ECO:0000313" key="1">
    <source>
        <dbReference type="EMBL" id="MDT0651753.1"/>
    </source>
</evidence>
<evidence type="ECO:0000313" key="2">
    <source>
        <dbReference type="Proteomes" id="UP001248819"/>
    </source>
</evidence>
<sequence>EEIIFNFEASLGALKSRLSSKEPGQLLSSLKLCPICIACWFLNSRAGNKFYSKRFIFKLKRKEI</sequence>
<reference evidence="1 2" key="1">
    <citation type="submission" date="2023-09" db="EMBL/GenBank/DDBJ databases">
        <authorList>
            <person name="Rey-Velasco X."/>
        </authorList>
    </citation>
    <scope>NUCLEOTIDE SEQUENCE [LARGE SCALE GENOMIC DNA]</scope>
    <source>
        <strain evidence="1 2">F297</strain>
    </source>
</reference>
<organism evidence="1 2">
    <name type="scientific">Autumnicola edwardsiae</name>
    <dbReference type="NCBI Taxonomy" id="3075594"/>
    <lineage>
        <taxon>Bacteria</taxon>
        <taxon>Pseudomonadati</taxon>
        <taxon>Bacteroidota</taxon>
        <taxon>Flavobacteriia</taxon>
        <taxon>Flavobacteriales</taxon>
        <taxon>Flavobacteriaceae</taxon>
        <taxon>Autumnicola</taxon>
    </lineage>
</organism>
<feature type="non-terminal residue" evidence="1">
    <location>
        <position position="1"/>
    </location>
</feature>
<proteinExistence type="predicted"/>
<dbReference type="RefSeq" id="WP_311485841.1">
    <property type="nucleotide sequence ID" value="NZ_JAVRHP010000174.1"/>
</dbReference>